<evidence type="ECO:0000313" key="2">
    <source>
        <dbReference type="Proteomes" id="UP000239561"/>
    </source>
</evidence>
<comment type="caution">
    <text evidence="1">The sequence shown here is derived from an EMBL/GenBank/DDBJ whole genome shotgun (WGS) entry which is preliminary data.</text>
</comment>
<dbReference type="EMBL" id="MDED01000012">
    <property type="protein sequence ID" value="PPU76896.1"/>
    <property type="molecule type" value="Genomic_DNA"/>
</dbReference>
<organism evidence="1 2">
    <name type="scientific">Xanthomonas cucurbitae</name>
    <dbReference type="NCBI Taxonomy" id="56453"/>
    <lineage>
        <taxon>Bacteria</taxon>
        <taxon>Pseudomonadati</taxon>
        <taxon>Pseudomonadota</taxon>
        <taxon>Gammaproteobacteria</taxon>
        <taxon>Lysobacterales</taxon>
        <taxon>Lysobacteraceae</taxon>
        <taxon>Xanthomonas</taxon>
    </lineage>
</organism>
<dbReference type="Proteomes" id="UP000239561">
    <property type="component" value="Unassembled WGS sequence"/>
</dbReference>
<protein>
    <submittedName>
        <fullName evidence="1">Uncharacterized protein</fullName>
    </submittedName>
</protein>
<sequence>MLCISLAALLCACGAKETTMQSKDVQAHDADGDPIYRKNPQPMQAYRITMTIEDAPGPFGFVDGAAFYQMTNHTLCTPIEPIAGVWSKQKEDSVPAVFKKIDATTYVATIFADGMIDANYYGKGVCHWELTGVGISLKASGKKEETNFSPSLEKDQIVSLGEKTTYFWKGGYPRDELEDFPDTGEGDPAKFKDELRGELFKVTLSARREVP</sequence>
<reference evidence="1 2" key="1">
    <citation type="submission" date="2016-08" db="EMBL/GenBank/DDBJ databases">
        <authorList>
            <person name="Seilhamer J.J."/>
        </authorList>
    </citation>
    <scope>NUCLEOTIDE SEQUENCE [LARGE SCALE GENOMIC DNA]</scope>
    <source>
        <strain evidence="1 2">CFBP2542</strain>
    </source>
</reference>
<accession>A0A2S7DSV6</accession>
<name>A0A2S7DSV6_9XANT</name>
<evidence type="ECO:0000313" key="1">
    <source>
        <dbReference type="EMBL" id="PPU76896.1"/>
    </source>
</evidence>
<dbReference type="AlphaFoldDB" id="A0A2S7DSV6"/>
<gene>
    <name evidence="1" type="ORF">XcuCFBP2542_08175</name>
</gene>
<proteinExistence type="predicted"/>